<name>A0AAF3J7V8_9BILA</name>
<dbReference type="Pfam" id="PF02847">
    <property type="entry name" value="MA3"/>
    <property type="match status" value="1"/>
</dbReference>
<feature type="compositionally biased region" description="Basic and acidic residues" evidence="8">
    <location>
        <begin position="81"/>
        <end position="119"/>
    </location>
</feature>
<comment type="similarity">
    <text evidence="2">Belongs to the CWC22 family.</text>
</comment>
<proteinExistence type="inferred from homology"/>
<feature type="compositionally biased region" description="Acidic residues" evidence="8">
    <location>
        <begin position="474"/>
        <end position="493"/>
    </location>
</feature>
<dbReference type="Proteomes" id="UP000887575">
    <property type="component" value="Unassembled WGS sequence"/>
</dbReference>
<accession>A0AAF3J7V8</accession>
<dbReference type="GO" id="GO:0071013">
    <property type="term" value="C:catalytic step 2 spliceosome"/>
    <property type="evidence" value="ECO:0007669"/>
    <property type="project" value="TreeGrafter"/>
</dbReference>
<dbReference type="PROSITE" id="PS51366">
    <property type="entry name" value="MI"/>
    <property type="match status" value="1"/>
</dbReference>
<feature type="domain" description="MI" evidence="9">
    <location>
        <begin position="514"/>
        <end position="630"/>
    </location>
</feature>
<comment type="subcellular location">
    <subcellularLocation>
        <location evidence="1">Nucleus speckle</location>
    </subcellularLocation>
</comment>
<feature type="compositionally biased region" description="Basic and acidic residues" evidence="8">
    <location>
        <begin position="29"/>
        <end position="70"/>
    </location>
</feature>
<dbReference type="Gene3D" id="1.25.40.180">
    <property type="match status" value="1"/>
</dbReference>
<feature type="compositionally biased region" description="Low complexity" evidence="8">
    <location>
        <begin position="719"/>
        <end position="728"/>
    </location>
</feature>
<dbReference type="GO" id="GO:0016607">
    <property type="term" value="C:nuclear speck"/>
    <property type="evidence" value="ECO:0007669"/>
    <property type="project" value="UniProtKB-SubCell"/>
</dbReference>
<protein>
    <recommendedName>
        <fullName evidence="6">Lethal protein 858</fullName>
    </recommendedName>
    <alternativeName>
        <fullName evidence="7">Nucampholin</fullName>
    </alternativeName>
</protein>
<reference evidence="11" key="1">
    <citation type="submission" date="2024-02" db="UniProtKB">
        <authorList>
            <consortium name="WormBaseParasite"/>
        </authorList>
    </citation>
    <scope>IDENTIFICATION</scope>
</reference>
<dbReference type="FunFam" id="1.25.40.180:FF:000004">
    <property type="entry name" value="pre-mRNA-splicing factor CWC22 homolog"/>
    <property type="match status" value="1"/>
</dbReference>
<feature type="compositionally biased region" description="Low complexity" evidence="8">
    <location>
        <begin position="1"/>
        <end position="17"/>
    </location>
</feature>
<dbReference type="PANTHER" id="PTHR18034:SF3">
    <property type="entry name" value="PRE-MRNA-SPLICING FACTOR CWC22 HOMOLOG"/>
    <property type="match status" value="1"/>
</dbReference>
<evidence type="ECO:0000313" key="10">
    <source>
        <dbReference type="Proteomes" id="UP000887575"/>
    </source>
</evidence>
<evidence type="ECO:0000256" key="8">
    <source>
        <dbReference type="SAM" id="MobiDB-lite"/>
    </source>
</evidence>
<keyword evidence="3" id="KW-0507">mRNA processing</keyword>
<feature type="region of interest" description="Disordered" evidence="8">
    <location>
        <begin position="1"/>
        <end position="188"/>
    </location>
</feature>
<feature type="compositionally biased region" description="Basic and acidic residues" evidence="8">
    <location>
        <begin position="164"/>
        <end position="188"/>
    </location>
</feature>
<dbReference type="WBParaSite" id="MBELARI_LOCUS21666">
    <property type="protein sequence ID" value="MBELARI_LOCUS21666"/>
    <property type="gene ID" value="MBELARI_LOCUS21666"/>
</dbReference>
<feature type="region of interest" description="Disordered" evidence="8">
    <location>
        <begin position="710"/>
        <end position="752"/>
    </location>
</feature>
<evidence type="ECO:0000256" key="6">
    <source>
        <dbReference type="ARBA" id="ARBA00078696"/>
    </source>
</evidence>
<dbReference type="InterPro" id="IPR003890">
    <property type="entry name" value="MIF4G-like_typ-3"/>
</dbReference>
<evidence type="ECO:0000259" key="9">
    <source>
        <dbReference type="PROSITE" id="PS51366"/>
    </source>
</evidence>
<dbReference type="SMART" id="SM00544">
    <property type="entry name" value="MA3"/>
    <property type="match status" value="1"/>
</dbReference>
<feature type="compositionally biased region" description="Low complexity" evidence="8">
    <location>
        <begin position="736"/>
        <end position="752"/>
    </location>
</feature>
<dbReference type="SMART" id="SM00543">
    <property type="entry name" value="MIF4G"/>
    <property type="match status" value="1"/>
</dbReference>
<evidence type="ECO:0000256" key="4">
    <source>
        <dbReference type="ARBA" id="ARBA00023187"/>
    </source>
</evidence>
<dbReference type="PANTHER" id="PTHR18034">
    <property type="entry name" value="CELL CYCLE CONTROL PROTEIN CWF22-RELATED"/>
    <property type="match status" value="1"/>
</dbReference>
<dbReference type="InterPro" id="IPR050781">
    <property type="entry name" value="CWC22_splicing_factor"/>
</dbReference>
<organism evidence="10 11">
    <name type="scientific">Mesorhabditis belari</name>
    <dbReference type="NCBI Taxonomy" id="2138241"/>
    <lineage>
        <taxon>Eukaryota</taxon>
        <taxon>Metazoa</taxon>
        <taxon>Ecdysozoa</taxon>
        <taxon>Nematoda</taxon>
        <taxon>Chromadorea</taxon>
        <taxon>Rhabditida</taxon>
        <taxon>Rhabditina</taxon>
        <taxon>Rhabditomorpha</taxon>
        <taxon>Rhabditoidea</taxon>
        <taxon>Rhabditidae</taxon>
        <taxon>Mesorhabditinae</taxon>
        <taxon>Mesorhabditis</taxon>
    </lineage>
</organism>
<dbReference type="Pfam" id="PF02854">
    <property type="entry name" value="MIF4G"/>
    <property type="match status" value="1"/>
</dbReference>
<evidence type="ECO:0000256" key="7">
    <source>
        <dbReference type="ARBA" id="ARBA00081621"/>
    </source>
</evidence>
<feature type="compositionally biased region" description="Basic residues" evidence="8">
    <location>
        <begin position="71"/>
        <end position="80"/>
    </location>
</feature>
<dbReference type="InterPro" id="IPR003891">
    <property type="entry name" value="Initiation_fac_eIF4g_MI"/>
</dbReference>
<dbReference type="GO" id="GO:0003723">
    <property type="term" value="F:RNA binding"/>
    <property type="evidence" value="ECO:0007669"/>
    <property type="project" value="InterPro"/>
</dbReference>
<feature type="compositionally biased region" description="Basic residues" evidence="8">
    <location>
        <begin position="120"/>
        <end position="156"/>
    </location>
</feature>
<dbReference type="GO" id="GO:0000398">
    <property type="term" value="P:mRNA splicing, via spliceosome"/>
    <property type="evidence" value="ECO:0007669"/>
    <property type="project" value="TreeGrafter"/>
</dbReference>
<evidence type="ECO:0000256" key="3">
    <source>
        <dbReference type="ARBA" id="ARBA00022664"/>
    </source>
</evidence>
<dbReference type="InterPro" id="IPR016024">
    <property type="entry name" value="ARM-type_fold"/>
</dbReference>
<evidence type="ECO:0000256" key="5">
    <source>
        <dbReference type="ARBA" id="ARBA00023242"/>
    </source>
</evidence>
<keyword evidence="4" id="KW-0508">mRNA splicing</keyword>
<dbReference type="SUPFAM" id="SSF48371">
    <property type="entry name" value="ARM repeat"/>
    <property type="match status" value="1"/>
</dbReference>
<sequence length="752" mass="85699">MSDSPAAPGTPSGSGESSPEDDYIGSNEKSPEPELGKKADVSRKNSKEKSRSASPKEKSPRRRESKDRSKSRSPRRSRRKATPERRRSRDRDRGDRDRGDRGRGDHERSPERRRGGDRSPKRRRRSPSPKRKASPERRRRSRSPKRHASPERRKRSLTPPKRARREESPEKAKENEAPQKEKKETVDLLRSRTGGAYIPPAKLKLMQEQIQDKSGEQFQRLNWERLKKKIHGLVNKVNASNLVGIVRELLQENIIRGKGLLTRSIIQAQAFSPTFSHVYAGLVGVINSKFPVIGELTLKRLIVQFKRSFRRNDKATTVTVSKFLAHLINQQVAHELLALEIMLLMLKTPTEDSVEVCIAFLKECGAKLTEIAPRALDNVFSRLRNILAEAQLDSRIRYMIETAMAIRRDKFADYPALIDALDLISEEDQITHTLSLEDATDPENMLNIFKLDPDFEKNEAAFNEIREQIIGDAGESEEESEEEDNDEEGDDEAAANAQPQQMEIIDNTEQNLVAFRREVYLTIQSSLDYQEAAHKLLKMGVKPELEPELIHMLVDCCAQQRTYERFYGLLCERFCRLKREFQATFETIARETYQTIHRFDITKLRNMARLISHLLFTDAITWDVLSEIHLNENETTSSGRIYIKTIFLELAQMMGLPKLYERICDPTLQHAFEGLFPRDNPANTRFAINFFTLIGLGGLTVDLREFLEKGGKRKKSDSESSSESSSSSSDDDSESGSDTTSSSSSDSDSSDD</sequence>
<feature type="region of interest" description="Disordered" evidence="8">
    <location>
        <begin position="470"/>
        <end position="501"/>
    </location>
</feature>
<keyword evidence="10" id="KW-1185">Reference proteome</keyword>
<dbReference type="AlphaFoldDB" id="A0AAF3J7V8"/>
<keyword evidence="5" id="KW-0539">Nucleus</keyword>
<evidence type="ECO:0000256" key="1">
    <source>
        <dbReference type="ARBA" id="ARBA00004324"/>
    </source>
</evidence>
<evidence type="ECO:0000313" key="11">
    <source>
        <dbReference type="WBParaSite" id="MBELARI_LOCUS21666"/>
    </source>
</evidence>
<evidence type="ECO:0000256" key="2">
    <source>
        <dbReference type="ARBA" id="ARBA00006856"/>
    </source>
</evidence>